<dbReference type="GO" id="GO:0004674">
    <property type="term" value="F:protein serine/threonine kinase activity"/>
    <property type="evidence" value="ECO:0007669"/>
    <property type="project" value="TreeGrafter"/>
</dbReference>
<dbReference type="InterPro" id="IPR000719">
    <property type="entry name" value="Prot_kinase_dom"/>
</dbReference>
<feature type="compositionally biased region" description="Low complexity" evidence="2">
    <location>
        <begin position="66"/>
        <end position="77"/>
    </location>
</feature>
<dbReference type="AlphaFoldDB" id="A0A7D9H2R7"/>
<feature type="domain" description="Protein kinase" evidence="3">
    <location>
        <begin position="205"/>
        <end position="481"/>
    </location>
</feature>
<dbReference type="PANTHER" id="PTHR22967">
    <property type="entry name" value="SERINE/THREONINE PROTEIN KINASE"/>
    <property type="match status" value="1"/>
</dbReference>
<dbReference type="GO" id="GO:0005737">
    <property type="term" value="C:cytoplasm"/>
    <property type="evidence" value="ECO:0007669"/>
    <property type="project" value="TreeGrafter"/>
</dbReference>
<protein>
    <submittedName>
        <fullName evidence="4">DEBR0S4_06634g1_1</fullName>
    </submittedName>
</protein>
<name>A0A7D9H2R7_DEKBR</name>
<evidence type="ECO:0000313" key="4">
    <source>
        <dbReference type="EMBL" id="VUG18947.1"/>
    </source>
</evidence>
<dbReference type="SMART" id="SM00220">
    <property type="entry name" value="S_TKc"/>
    <property type="match status" value="1"/>
</dbReference>
<feature type="compositionally biased region" description="Gly residues" evidence="2">
    <location>
        <begin position="547"/>
        <end position="560"/>
    </location>
</feature>
<feature type="compositionally biased region" description="Polar residues" evidence="2">
    <location>
        <begin position="800"/>
        <end position="811"/>
    </location>
</feature>
<feature type="region of interest" description="Disordered" evidence="2">
    <location>
        <begin position="537"/>
        <end position="691"/>
    </location>
</feature>
<evidence type="ECO:0000259" key="3">
    <source>
        <dbReference type="PROSITE" id="PS50011"/>
    </source>
</evidence>
<dbReference type="InterPro" id="IPR011009">
    <property type="entry name" value="Kinase-like_dom_sf"/>
</dbReference>
<feature type="compositionally biased region" description="Polar residues" evidence="2">
    <location>
        <begin position="670"/>
        <end position="691"/>
    </location>
</feature>
<feature type="region of interest" description="Disordered" evidence="2">
    <location>
        <begin position="782"/>
        <end position="815"/>
    </location>
</feature>
<feature type="compositionally biased region" description="Low complexity" evidence="2">
    <location>
        <begin position="561"/>
        <end position="574"/>
    </location>
</feature>
<dbReference type="PROSITE" id="PS50011">
    <property type="entry name" value="PROTEIN_KINASE_DOM"/>
    <property type="match status" value="1"/>
</dbReference>
<keyword evidence="1" id="KW-0547">Nucleotide-binding</keyword>
<dbReference type="GO" id="GO:0005524">
    <property type="term" value="F:ATP binding"/>
    <property type="evidence" value="ECO:0007669"/>
    <property type="project" value="InterPro"/>
</dbReference>
<gene>
    <name evidence="4" type="ORF">DEBR0S4_06634G</name>
</gene>
<dbReference type="InterPro" id="IPR008271">
    <property type="entry name" value="Ser/Thr_kinase_AS"/>
</dbReference>
<dbReference type="EMBL" id="CABFWN010000004">
    <property type="protein sequence ID" value="VUG18947.1"/>
    <property type="molecule type" value="Genomic_DNA"/>
</dbReference>
<dbReference type="GO" id="GO:0007015">
    <property type="term" value="P:actin filament organization"/>
    <property type="evidence" value="ECO:0007669"/>
    <property type="project" value="TreeGrafter"/>
</dbReference>
<feature type="compositionally biased region" description="Polar residues" evidence="2">
    <location>
        <begin position="1"/>
        <end position="11"/>
    </location>
</feature>
<dbReference type="SUPFAM" id="SSF56112">
    <property type="entry name" value="Protein kinase-like (PK-like)"/>
    <property type="match status" value="1"/>
</dbReference>
<sequence>MAESTNINTDADSGRSVHHAASIGSIITGSSGSSRSRNTDGNSNHIRETGSQNVSISSKVEAVQFSGSPSSGEGSLGKAPVSDQRANGVAGTASGADYHQERQYVHPPQYGQYMQPGKPGKQHKPVPAAQQKYPMPYQGMQTYSGPQMGQTAPNQMLFNRNFAQGVHSGHQLQGMNFQQQGNNQYVPRLEKLVPGTVLGVGSHHATIIGFIGQGGFSHIYSVRMDPPEDNLSIACLKRVIVPNKQGLNRLRAEVDVMRRLSKCETAVKYFDSNAAHIPDSPGMYEVLLLMELCENNSLLDYMNQHLSTRLTETEISSIMLDVCKAVYEMHRVKIIHRDIKIENVLIDKEYRFKLCDFGSACPVLPPPKDVSGFKALQNDIIHQTTPQYRSPEMIDLYRGYPIDEKSDIWALGVFLYKLCYYTTPFEVVGELGLLHSAYEMPAKPVYSGQIRHLIGLMLQEDPEFRPNIYQVLLQVADIAHIDPSKLEVEDIYGQGGYSEPQGGAGATIVDHMMPFMASRHPIRSYFQRDFDDSLIGQSTNPFIRGGNQRGVGEGTIGSGKSGKSLSGKSLSGKSLSEKSISENNNLTENEKNSIQRNETDKSSIANATAKTSLHRTVSQEKGAVLQTLPTTSSTKLEPLPLNNSSLSISSARSSVSSQASSTKLSVEAQKATSNPFRKPQTQQSTNQNVGNLNIDQIADQISDETMNKTAEQKAEWKPNKSVDPVPSVKITSAKSEVQTSTDLSAGEQTDQSLLNVAPIDAQSTSASTSTDSLVDNVEERFPDILSGPKDDKAEKKRWSTHNPFPNISNEYSRGGAVLETDGSNIKIPEREEELANGIDLIDLTNRSGRSEEGSKQDNAPIPKKVGSMNPFDL</sequence>
<dbReference type="Proteomes" id="UP000478008">
    <property type="component" value="Unassembled WGS sequence"/>
</dbReference>
<dbReference type="PANTHER" id="PTHR22967:SF65">
    <property type="entry name" value="SERINE_THREONINE-PROTEIN KINASE AKL1"/>
    <property type="match status" value="1"/>
</dbReference>
<accession>A0A7D9H2R7</accession>
<feature type="compositionally biased region" description="Low complexity" evidence="2">
    <location>
        <begin position="22"/>
        <end position="44"/>
    </location>
</feature>
<feature type="compositionally biased region" description="Polar residues" evidence="2">
    <location>
        <begin position="49"/>
        <end position="58"/>
    </location>
</feature>
<feature type="compositionally biased region" description="Basic and acidic residues" evidence="2">
    <location>
        <begin position="588"/>
        <end position="601"/>
    </location>
</feature>
<dbReference type="Gene3D" id="1.10.510.10">
    <property type="entry name" value="Transferase(Phosphotransferase) domain 1"/>
    <property type="match status" value="1"/>
</dbReference>
<keyword evidence="5" id="KW-1185">Reference proteome</keyword>
<feature type="region of interest" description="Disordered" evidence="2">
    <location>
        <begin position="706"/>
        <end position="727"/>
    </location>
</feature>
<feature type="compositionally biased region" description="Basic and acidic residues" evidence="2">
    <location>
        <begin position="782"/>
        <end position="797"/>
    </location>
</feature>
<feature type="compositionally biased region" description="Polar residues" evidence="2">
    <location>
        <begin position="602"/>
        <end position="616"/>
    </location>
</feature>
<evidence type="ECO:0000256" key="1">
    <source>
        <dbReference type="ARBA" id="ARBA00022741"/>
    </source>
</evidence>
<feature type="compositionally biased region" description="Basic and acidic residues" evidence="2">
    <location>
        <begin position="710"/>
        <end position="720"/>
    </location>
</feature>
<evidence type="ECO:0000313" key="5">
    <source>
        <dbReference type="Proteomes" id="UP000478008"/>
    </source>
</evidence>
<reference evidence="4 5" key="1">
    <citation type="submission" date="2019-07" db="EMBL/GenBank/DDBJ databases">
        <authorList>
            <person name="Friedrich A."/>
            <person name="Schacherer J."/>
        </authorList>
    </citation>
    <scope>NUCLEOTIDE SEQUENCE [LARGE SCALE GENOMIC DNA]</scope>
</reference>
<dbReference type="Pfam" id="PF00069">
    <property type="entry name" value="Pkinase"/>
    <property type="match status" value="1"/>
</dbReference>
<organism evidence="4 5">
    <name type="scientific">Dekkera bruxellensis</name>
    <name type="common">Brettanomyces custersii</name>
    <dbReference type="NCBI Taxonomy" id="5007"/>
    <lineage>
        <taxon>Eukaryota</taxon>
        <taxon>Fungi</taxon>
        <taxon>Dikarya</taxon>
        <taxon>Ascomycota</taxon>
        <taxon>Saccharomycotina</taxon>
        <taxon>Pichiomycetes</taxon>
        <taxon>Pichiales</taxon>
        <taxon>Pichiaceae</taxon>
        <taxon>Brettanomyces</taxon>
    </lineage>
</organism>
<feature type="region of interest" description="Disordered" evidence="2">
    <location>
        <begin position="842"/>
        <end position="873"/>
    </location>
</feature>
<dbReference type="GO" id="GO:0000147">
    <property type="term" value="P:actin cortical patch assembly"/>
    <property type="evidence" value="ECO:0007669"/>
    <property type="project" value="TreeGrafter"/>
</dbReference>
<dbReference type="PROSITE" id="PS00108">
    <property type="entry name" value="PROTEIN_KINASE_ST"/>
    <property type="match status" value="1"/>
</dbReference>
<feature type="compositionally biased region" description="Low complexity" evidence="2">
    <location>
        <begin position="644"/>
        <end position="665"/>
    </location>
</feature>
<feature type="region of interest" description="Disordered" evidence="2">
    <location>
        <begin position="1"/>
        <end position="91"/>
    </location>
</feature>
<proteinExistence type="predicted"/>
<evidence type="ECO:0000256" key="2">
    <source>
        <dbReference type="SAM" id="MobiDB-lite"/>
    </source>
</evidence>